<dbReference type="PANTHER" id="PTHR24363:SF7">
    <property type="entry name" value="SERINE_THREONINE-PROTEIN KINASE-LIKE PROTEIN E"/>
    <property type="match status" value="1"/>
</dbReference>
<dbReference type="Gene3D" id="1.10.510.10">
    <property type="entry name" value="Transferase(Phosphotransferase) domain 1"/>
    <property type="match status" value="1"/>
</dbReference>
<reference evidence="5" key="1">
    <citation type="submission" date="2021-02" db="EMBL/GenBank/DDBJ databases">
        <title>The CRISPR/cas machinery reduction and long-range gene transfer in the hot spring cyanobacterium Synechococcus.</title>
        <authorList>
            <person name="Dvorak P."/>
            <person name="Jahodarova E."/>
            <person name="Hasler P."/>
            <person name="Poulickova A."/>
        </authorList>
    </citation>
    <scope>NUCLEOTIDE SEQUENCE</scope>
    <source>
        <strain evidence="5">Rupite</strain>
    </source>
</reference>
<sequence>MNASPLWNQRYQPERQLSKRSGRQTWLARDLTTSEPVILKLLFFGPDFDWADLKLFEREAQILQTLSHPAIPQYRDHFEITLEGGRGLALVQTYIEAPSLQEWIDQGRHFTEPEVRTLAKALLGILIYLHSLHPPVIHRDLKPSNILLGSDQQVYLVDFGSVQAAAPREQGSYTVVGSYGYMPLEQFGGRTVPASDLYSLGATLIHLLTGQHPADLPQEGSRVVFEQAVNVSVPFRDWLRWLTEPLVGDRPASAQQALEALENLEHHPGLIRLEAATVPTRQPAGSLIQLSKSERTFQVIIPANGFSGGVLVLIPFAIAWNSFITFFTIMSVGFAPFPANLVFGLFTLPFWTVGLGMVGMIIYGLFGKAHLHIDSERIGLTHEVFGIPFRKVPRSWRRDINRLELVPRHHKRDSDGDRVEVKPQLNIWAGNRKYELGSGIPLQEPELEWLASELSRWLKVPVTSQESLQRVRRDLKG</sequence>
<comment type="caution">
    <text evidence="5">The sequence shown here is derived from an EMBL/GenBank/DDBJ whole genome shotgun (WGS) entry which is preliminary data.</text>
</comment>
<dbReference type="EMBL" id="JAFIRA010000026">
    <property type="protein sequence ID" value="MCJ2543348.1"/>
    <property type="molecule type" value="Genomic_DNA"/>
</dbReference>
<feature type="domain" description="Protein kinase" evidence="4">
    <location>
        <begin position="11"/>
        <end position="270"/>
    </location>
</feature>
<evidence type="ECO:0000256" key="2">
    <source>
        <dbReference type="ARBA" id="ARBA00022840"/>
    </source>
</evidence>
<dbReference type="RefSeq" id="WP_244350624.1">
    <property type="nucleotide sequence ID" value="NZ_JAFIRA010000026.1"/>
</dbReference>
<keyword evidence="3" id="KW-0812">Transmembrane</keyword>
<dbReference type="InterPro" id="IPR008271">
    <property type="entry name" value="Ser/Thr_kinase_AS"/>
</dbReference>
<evidence type="ECO:0000256" key="1">
    <source>
        <dbReference type="ARBA" id="ARBA00022741"/>
    </source>
</evidence>
<dbReference type="SUPFAM" id="SSF56112">
    <property type="entry name" value="Protein kinase-like (PK-like)"/>
    <property type="match status" value="1"/>
</dbReference>
<keyword evidence="2" id="KW-0067">ATP-binding</keyword>
<proteinExistence type="predicted"/>
<name>A0ABT0CC39_THEVL</name>
<evidence type="ECO:0000256" key="3">
    <source>
        <dbReference type="SAM" id="Phobius"/>
    </source>
</evidence>
<keyword evidence="5" id="KW-0418">Kinase</keyword>
<dbReference type="InterPro" id="IPR011009">
    <property type="entry name" value="Kinase-like_dom_sf"/>
</dbReference>
<organism evidence="5 6">
    <name type="scientific">Thermostichus vulcanus str. 'Rupite'</name>
    <dbReference type="NCBI Taxonomy" id="2813851"/>
    <lineage>
        <taxon>Bacteria</taxon>
        <taxon>Bacillati</taxon>
        <taxon>Cyanobacteriota</taxon>
        <taxon>Cyanophyceae</taxon>
        <taxon>Thermostichales</taxon>
        <taxon>Thermostichaceae</taxon>
        <taxon>Thermostichus</taxon>
    </lineage>
</organism>
<gene>
    <name evidence="5" type="ORF">JX360_10590</name>
</gene>
<feature type="transmembrane region" description="Helical" evidence="3">
    <location>
        <begin position="341"/>
        <end position="366"/>
    </location>
</feature>
<dbReference type="PANTHER" id="PTHR24363">
    <property type="entry name" value="SERINE/THREONINE PROTEIN KINASE"/>
    <property type="match status" value="1"/>
</dbReference>
<evidence type="ECO:0000259" key="4">
    <source>
        <dbReference type="PROSITE" id="PS50011"/>
    </source>
</evidence>
<dbReference type="PROSITE" id="PS50011">
    <property type="entry name" value="PROTEIN_KINASE_DOM"/>
    <property type="match status" value="1"/>
</dbReference>
<dbReference type="Pfam" id="PF00069">
    <property type="entry name" value="Pkinase"/>
    <property type="match status" value="1"/>
</dbReference>
<keyword evidence="5" id="KW-0723">Serine/threonine-protein kinase</keyword>
<keyword evidence="3" id="KW-1133">Transmembrane helix</keyword>
<evidence type="ECO:0000313" key="6">
    <source>
        <dbReference type="Proteomes" id="UP000830835"/>
    </source>
</evidence>
<accession>A0ABT0CC39</accession>
<keyword evidence="3" id="KW-0472">Membrane</keyword>
<dbReference type="InterPro" id="IPR000719">
    <property type="entry name" value="Prot_kinase_dom"/>
</dbReference>
<evidence type="ECO:0000313" key="5">
    <source>
        <dbReference type="EMBL" id="MCJ2543348.1"/>
    </source>
</evidence>
<keyword evidence="5" id="KW-0808">Transferase</keyword>
<keyword evidence="6" id="KW-1185">Reference proteome</keyword>
<protein>
    <submittedName>
        <fullName evidence="5">Serine/threonine protein kinase</fullName>
    </submittedName>
</protein>
<dbReference type="SMART" id="SM00220">
    <property type="entry name" value="S_TKc"/>
    <property type="match status" value="1"/>
</dbReference>
<feature type="transmembrane region" description="Helical" evidence="3">
    <location>
        <begin position="310"/>
        <end position="335"/>
    </location>
</feature>
<dbReference type="GO" id="GO:0004674">
    <property type="term" value="F:protein serine/threonine kinase activity"/>
    <property type="evidence" value="ECO:0007669"/>
    <property type="project" value="UniProtKB-KW"/>
</dbReference>
<keyword evidence="1" id="KW-0547">Nucleotide-binding</keyword>
<dbReference type="CDD" id="cd14014">
    <property type="entry name" value="STKc_PknB_like"/>
    <property type="match status" value="1"/>
</dbReference>
<dbReference type="PROSITE" id="PS00108">
    <property type="entry name" value="PROTEIN_KINASE_ST"/>
    <property type="match status" value="1"/>
</dbReference>
<dbReference type="Proteomes" id="UP000830835">
    <property type="component" value="Unassembled WGS sequence"/>
</dbReference>